<proteinExistence type="predicted"/>
<feature type="transmembrane region" description="Helical" evidence="1">
    <location>
        <begin position="24"/>
        <end position="42"/>
    </location>
</feature>
<dbReference type="AlphaFoldDB" id="A9WA96"/>
<evidence type="ECO:0000313" key="2">
    <source>
        <dbReference type="EMBL" id="ABY34655.1"/>
    </source>
</evidence>
<dbReference type="STRING" id="324602.Caur_1427"/>
<dbReference type="Proteomes" id="UP000002008">
    <property type="component" value="Chromosome"/>
</dbReference>
<keyword evidence="1" id="KW-0812">Transmembrane</keyword>
<dbReference type="PATRIC" id="fig|324602.8.peg.1622"/>
<dbReference type="EnsemblBacteria" id="ABY34655">
    <property type="protein sequence ID" value="ABY34655"/>
    <property type="gene ID" value="Caur_1427"/>
</dbReference>
<dbReference type="eggNOG" id="ENOG502ZGU7">
    <property type="taxonomic scope" value="Bacteria"/>
</dbReference>
<organism evidence="2 3">
    <name type="scientific">Chloroflexus aurantiacus (strain ATCC 29366 / DSM 635 / J-10-fl)</name>
    <dbReference type="NCBI Taxonomy" id="324602"/>
    <lineage>
        <taxon>Bacteria</taxon>
        <taxon>Bacillati</taxon>
        <taxon>Chloroflexota</taxon>
        <taxon>Chloroflexia</taxon>
        <taxon>Chloroflexales</taxon>
        <taxon>Chloroflexineae</taxon>
        <taxon>Chloroflexaceae</taxon>
        <taxon>Chloroflexus</taxon>
    </lineage>
</organism>
<dbReference type="RefSeq" id="WP_012257311.1">
    <property type="nucleotide sequence ID" value="NC_010175.1"/>
</dbReference>
<keyword evidence="1" id="KW-0472">Membrane</keyword>
<feature type="transmembrane region" description="Helical" evidence="1">
    <location>
        <begin position="49"/>
        <end position="66"/>
    </location>
</feature>
<dbReference type="EMBL" id="CP000909">
    <property type="protein sequence ID" value="ABY34655.1"/>
    <property type="molecule type" value="Genomic_DNA"/>
</dbReference>
<evidence type="ECO:0000256" key="1">
    <source>
        <dbReference type="SAM" id="Phobius"/>
    </source>
</evidence>
<keyword evidence="1" id="KW-1133">Transmembrane helix</keyword>
<accession>A9WA96</accession>
<dbReference type="HOGENOM" id="CLU_1774069_0_0_0"/>
<gene>
    <name evidence="2" type="ordered locus">Caur_1427</name>
</gene>
<dbReference type="KEGG" id="cau:Caur_1427"/>
<evidence type="ECO:0000313" key="3">
    <source>
        <dbReference type="Proteomes" id="UP000002008"/>
    </source>
</evidence>
<dbReference type="InParanoid" id="A9WA96"/>
<protein>
    <submittedName>
        <fullName evidence="2">Uncharacterized protein</fullName>
    </submittedName>
</protein>
<name>A9WA96_CHLAA</name>
<feature type="transmembrane region" description="Helical" evidence="1">
    <location>
        <begin position="86"/>
        <end position="111"/>
    </location>
</feature>
<sequence length="146" mass="16083">MYGNYGNGPRRPYVVIGGYPVKPVYLIILGVIVFGLLVYFLMRFFNIGLTMHFGAFAGLLLLIANLRELLGYGYTQRGSTALLNTLIGGGLLFAWLAQFFVLFWVPALLAVGAATPLAFNRAGVYAAYLTTAQRAVEQVRRTVVRQ</sequence>
<keyword evidence="3" id="KW-1185">Reference proteome</keyword>
<reference evidence="3" key="1">
    <citation type="journal article" date="2011" name="BMC Genomics">
        <title>Complete genome sequence of the filamentous anoxygenic phototrophic bacterium Chloroflexus aurantiacus.</title>
        <authorList>
            <person name="Tang K.H."/>
            <person name="Barry K."/>
            <person name="Chertkov O."/>
            <person name="Dalin E."/>
            <person name="Han C.S."/>
            <person name="Hauser L.J."/>
            <person name="Honchak B.M."/>
            <person name="Karbach L.E."/>
            <person name="Land M.L."/>
            <person name="Lapidus A."/>
            <person name="Larimer F.W."/>
            <person name="Mikhailova N."/>
            <person name="Pitluck S."/>
            <person name="Pierson B.K."/>
            <person name="Blankenship R.E."/>
        </authorList>
    </citation>
    <scope>NUCLEOTIDE SEQUENCE [LARGE SCALE GENOMIC DNA]</scope>
    <source>
        <strain evidence="3">ATCC 29366 / DSM 635 / J-10-fl</strain>
    </source>
</reference>